<comment type="similarity">
    <text evidence="1">Belongs to the transferase hexapeptide repeat family.</text>
</comment>
<dbReference type="CDD" id="cd04181">
    <property type="entry name" value="NTP_transferase"/>
    <property type="match status" value="1"/>
</dbReference>
<dbReference type="PANTHER" id="PTHR22572">
    <property type="entry name" value="SUGAR-1-PHOSPHATE GUANYL TRANSFERASE"/>
    <property type="match status" value="1"/>
</dbReference>
<evidence type="ECO:0000313" key="4">
    <source>
        <dbReference type="EMBL" id="OGC23494.1"/>
    </source>
</evidence>
<dbReference type="SUPFAM" id="SSF53448">
    <property type="entry name" value="Nucleotide-diphospho-sugar transferases"/>
    <property type="match status" value="1"/>
</dbReference>
<dbReference type="AlphaFoldDB" id="A0A1F4SSQ4"/>
<accession>A0A1F4SSQ4</accession>
<comment type="caution">
    <text evidence="4">The sequence shown here is derived from an EMBL/GenBank/DDBJ whole genome shotgun (WGS) entry which is preliminary data.</text>
</comment>
<dbReference type="Pfam" id="PF00483">
    <property type="entry name" value="NTP_transferase"/>
    <property type="match status" value="1"/>
</dbReference>
<dbReference type="InterPro" id="IPR005835">
    <property type="entry name" value="NTP_transferase_dom"/>
</dbReference>
<dbReference type="Gene3D" id="2.160.10.10">
    <property type="entry name" value="Hexapeptide repeat proteins"/>
    <property type="match status" value="2"/>
</dbReference>
<dbReference type="STRING" id="1802579.A2310_02705"/>
<reference evidence="4 5" key="1">
    <citation type="journal article" date="2016" name="Nat. Commun.">
        <title>Thousands of microbial genomes shed light on interconnected biogeochemical processes in an aquifer system.</title>
        <authorList>
            <person name="Anantharaman K."/>
            <person name="Brown C.T."/>
            <person name="Hug L.A."/>
            <person name="Sharon I."/>
            <person name="Castelle C.J."/>
            <person name="Probst A.J."/>
            <person name="Thomas B.C."/>
            <person name="Singh A."/>
            <person name="Wilkins M.J."/>
            <person name="Karaoz U."/>
            <person name="Brodie E.L."/>
            <person name="Williams K.H."/>
            <person name="Hubbard S.S."/>
            <person name="Banfield J.F."/>
        </authorList>
    </citation>
    <scope>NUCLEOTIDE SEQUENCE [LARGE SCALE GENOMIC DNA]</scope>
</reference>
<dbReference type="InterPro" id="IPR029044">
    <property type="entry name" value="Nucleotide-diphossugar_trans"/>
</dbReference>
<dbReference type="Pfam" id="PF25087">
    <property type="entry name" value="GMPPB_C"/>
    <property type="match status" value="1"/>
</dbReference>
<dbReference type="EMBL" id="MEUB01000017">
    <property type="protein sequence ID" value="OGC23494.1"/>
    <property type="molecule type" value="Genomic_DNA"/>
</dbReference>
<proteinExistence type="inferred from homology"/>
<feature type="domain" description="Mannose-1-phosphate guanyltransferase C-terminal" evidence="3">
    <location>
        <begin position="273"/>
        <end position="355"/>
    </location>
</feature>
<organism evidence="4 5">
    <name type="scientific">candidate division WOR-1 bacterium RIFOXYB2_FULL_37_13</name>
    <dbReference type="NCBI Taxonomy" id="1802579"/>
    <lineage>
        <taxon>Bacteria</taxon>
        <taxon>Bacillati</taxon>
        <taxon>Saganbacteria</taxon>
    </lineage>
</organism>
<sequence length="359" mass="39961">MRKKAVIIAGGLGTRLRPLTYDTPKPIVPIVNQPLIVHQIELLKRHGIVDIILNLHYLPNAIKKILGNGSALGVKLYYSIEKEPLGTAGAVKNAEEFFGDCEVLVVFNGDILYDINISKIIDFHTAKQSQVTLALTSVEDPTPYGLVLTDENGKIKDFLEKPSWNMLEGIDCREINAGVYVLDPKVFSDIPKETHYMFEHHLFPKMLSERAPMYAYKSDSYWIDVGNAVKYYLAHEAILRGEMPVRIFGDRNNMGCWVGKKTEIDKTSKVFCPVVIGEGVKLGKEVILKDYTVVGDNVEIGEGATLERCIIWRGVKIGKHVKLSNCIIGFDCKIEDCCVISGAVLANKTHLTKGSKINV</sequence>
<dbReference type="InterPro" id="IPR056729">
    <property type="entry name" value="GMPPB_C"/>
</dbReference>
<dbReference type="Proteomes" id="UP000178417">
    <property type="component" value="Unassembled WGS sequence"/>
</dbReference>
<evidence type="ECO:0000259" key="3">
    <source>
        <dbReference type="Pfam" id="PF25087"/>
    </source>
</evidence>
<evidence type="ECO:0000313" key="5">
    <source>
        <dbReference type="Proteomes" id="UP000178417"/>
    </source>
</evidence>
<gene>
    <name evidence="4" type="ORF">A2310_02705</name>
</gene>
<protein>
    <submittedName>
        <fullName evidence="4">Uncharacterized protein</fullName>
    </submittedName>
</protein>
<evidence type="ECO:0000259" key="2">
    <source>
        <dbReference type="Pfam" id="PF00483"/>
    </source>
</evidence>
<feature type="domain" description="Nucleotidyl transferase" evidence="2">
    <location>
        <begin position="4"/>
        <end position="239"/>
    </location>
</feature>
<dbReference type="Gene3D" id="3.90.550.10">
    <property type="entry name" value="Spore Coat Polysaccharide Biosynthesis Protein SpsA, Chain A"/>
    <property type="match status" value="1"/>
</dbReference>
<dbReference type="InterPro" id="IPR050486">
    <property type="entry name" value="Mannose-1P_guanyltransferase"/>
</dbReference>
<name>A0A1F4SSQ4_UNCSA</name>
<evidence type="ECO:0000256" key="1">
    <source>
        <dbReference type="ARBA" id="ARBA00007274"/>
    </source>
</evidence>